<dbReference type="Proteomes" id="UP000000757">
    <property type="component" value="Chromosome"/>
</dbReference>
<dbReference type="AlphaFoldDB" id="A0R3C0"/>
<evidence type="ECO:0000313" key="2">
    <source>
        <dbReference type="EMBL" id="ABK74847.1"/>
    </source>
</evidence>
<evidence type="ECO:0000256" key="1">
    <source>
        <dbReference type="SAM" id="MobiDB-lite"/>
    </source>
</evidence>
<name>A0R3C0_MYCS2</name>
<accession>A0R3C0</accession>
<dbReference type="EMBL" id="CP000480">
    <property type="protein sequence ID" value="ABK74847.1"/>
    <property type="molecule type" value="Genomic_DNA"/>
</dbReference>
<feature type="region of interest" description="Disordered" evidence="1">
    <location>
        <begin position="1"/>
        <end position="50"/>
    </location>
</feature>
<organism evidence="2 3">
    <name type="scientific">Mycolicibacterium smegmatis (strain ATCC 700084 / mc(2)155)</name>
    <name type="common">Mycobacterium smegmatis</name>
    <dbReference type="NCBI Taxonomy" id="246196"/>
    <lineage>
        <taxon>Bacteria</taxon>
        <taxon>Bacillati</taxon>
        <taxon>Actinomycetota</taxon>
        <taxon>Actinomycetes</taxon>
        <taxon>Mycobacteriales</taxon>
        <taxon>Mycobacteriaceae</taxon>
        <taxon>Mycolicibacterium</taxon>
    </lineage>
</organism>
<protein>
    <submittedName>
        <fullName evidence="2">Uncharacterized protein</fullName>
    </submittedName>
</protein>
<evidence type="ECO:0000313" key="3">
    <source>
        <dbReference type="Proteomes" id="UP000000757"/>
    </source>
</evidence>
<feature type="compositionally biased region" description="Polar residues" evidence="1">
    <location>
        <begin position="16"/>
        <end position="37"/>
    </location>
</feature>
<gene>
    <name evidence="2" type="ordered locus">MSMEG_5417</name>
</gene>
<dbReference type="KEGG" id="msm:MSMEG_5417"/>
<proteinExistence type="predicted"/>
<keyword evidence="3" id="KW-1185">Reference proteome</keyword>
<reference evidence="2 3" key="1">
    <citation type="submission" date="2006-10" db="EMBL/GenBank/DDBJ databases">
        <authorList>
            <person name="Fleischmann R.D."/>
            <person name="Dodson R.J."/>
            <person name="Haft D.H."/>
            <person name="Merkel J.S."/>
            <person name="Nelson W.C."/>
            <person name="Fraser C.M."/>
        </authorList>
    </citation>
    <scope>NUCLEOTIDE SEQUENCE [LARGE SCALE GENOMIC DNA]</scope>
    <source>
        <strain evidence="3">ATCC 700084 / mc(2)155</strain>
    </source>
</reference>
<dbReference type="STRING" id="246196.MSMEG_5417"/>
<sequence>MLSLQSPRQPAANELATPNSLKPASSRSPWSHGTESAVSMDGGAANTCRT</sequence>